<dbReference type="Gene3D" id="2.60.120.260">
    <property type="entry name" value="Galactose-binding domain-like"/>
    <property type="match status" value="2"/>
</dbReference>
<accession>A0A437DBU5</accession>
<dbReference type="InterPro" id="IPR007397">
    <property type="entry name" value="F-box-assoc_dom"/>
</dbReference>
<dbReference type="GO" id="GO:0006516">
    <property type="term" value="P:glycoprotein catabolic process"/>
    <property type="evidence" value="ECO:0007669"/>
    <property type="project" value="TreeGrafter"/>
</dbReference>
<name>A0A437DBU5_ORYJA</name>
<reference evidence="2 3" key="2">
    <citation type="submission" date="2019-01" db="EMBL/GenBank/DDBJ databases">
        <title>A chromosome length genome reference of the Java medaka (oryzias javanicus).</title>
        <authorList>
            <person name="Herpin A."/>
            <person name="Takehana Y."/>
            <person name="Naruse K."/>
            <person name="Ansai S."/>
            <person name="Kawaguchi M."/>
        </authorList>
    </citation>
    <scope>NUCLEOTIDE SEQUENCE [LARGE SCALE GENOMIC DNA]</scope>
    <source>
        <strain evidence="2">RS831</strain>
        <tissue evidence="2">Whole body</tissue>
    </source>
</reference>
<dbReference type="PANTHER" id="PTHR12125">
    <property type="entry name" value="F-BOX ONLY PROTEIN 6-LIKE PROTEIN"/>
    <property type="match status" value="1"/>
</dbReference>
<evidence type="ECO:0000313" key="3">
    <source>
        <dbReference type="Proteomes" id="UP000283210"/>
    </source>
</evidence>
<dbReference type="FunFam" id="2.60.120.260:FF:000012">
    <property type="entry name" value="F-box only protein 2"/>
    <property type="match status" value="2"/>
</dbReference>
<feature type="domain" description="FBA" evidence="1">
    <location>
        <begin position="304"/>
        <end position="485"/>
    </location>
</feature>
<dbReference type="Proteomes" id="UP000283210">
    <property type="component" value="Chromosome 5"/>
</dbReference>
<dbReference type="GO" id="GO:0061630">
    <property type="term" value="F:ubiquitin protein ligase activity"/>
    <property type="evidence" value="ECO:0007669"/>
    <property type="project" value="TreeGrafter"/>
</dbReference>
<feature type="domain" description="FBA" evidence="1">
    <location>
        <begin position="63"/>
        <end position="246"/>
    </location>
</feature>
<gene>
    <name evidence="2" type="ORF">OJAV_G00042740</name>
</gene>
<reference evidence="2 3" key="1">
    <citation type="submission" date="2018-11" db="EMBL/GenBank/DDBJ databases">
        <authorList>
            <person name="Lopez-Roques C."/>
            <person name="Donnadieu C."/>
            <person name="Bouchez O."/>
            <person name="Klopp C."/>
            <person name="Cabau C."/>
            <person name="Zahm M."/>
        </authorList>
    </citation>
    <scope>NUCLEOTIDE SEQUENCE [LARGE SCALE GENOMIC DNA]</scope>
    <source>
        <strain evidence="2">RS831</strain>
        <tissue evidence="2">Whole body</tissue>
    </source>
</reference>
<dbReference type="AlphaFoldDB" id="A0A437DBU5"/>
<dbReference type="GO" id="GO:0005737">
    <property type="term" value="C:cytoplasm"/>
    <property type="evidence" value="ECO:0007669"/>
    <property type="project" value="TreeGrafter"/>
</dbReference>
<evidence type="ECO:0000259" key="1">
    <source>
        <dbReference type="PROSITE" id="PS51114"/>
    </source>
</evidence>
<sequence>MNFWILQRAAKQILFCPTPFHDWHFVCVCVCVCLQSIKICVTKLPLYGEASLQEGETDRILCYCKKPDDIMSRNLLKNPCGEEDLESWELVENGGNGWIVEDMPGDCGPDFENDEVKKYFVTSFEWCSKKQVIDLLAEDYTTDELNTEPEVTVEDWYCSRTDCGCEYRLAVNLLDDNHEVMEYFKPELVLLDPENDDCSWKKMSYTFSGYGPGLRFISFEHGGTRSQVAAALPCPAEGILHLFQPGGFLLMRSFRRQEVGSPALERGLRVLLSTTLTTSVPKLAQQAPVNQKTVFASETAEDCYKPADIMPRNLLKNPCGEENLAFWRLMENGGDGWKVEDMPAGCGQDFVDEKVKKYFATSFKLCLKRQVIDLCDEGYLSEELDAQPTVTVEDWYCSQTDCGCEYRLTVSLLDENRKVIQKYQPAIVTINPKIQDGSWKQTKHTFSGYGPGLRFISFEHGGKDTKYWKGWYGVRVTGSSVTINL</sequence>
<dbReference type="SMART" id="SM01198">
    <property type="entry name" value="FBA"/>
    <property type="match status" value="2"/>
</dbReference>
<dbReference type="EMBL" id="CM012441">
    <property type="protein sequence ID" value="RVE72418.1"/>
    <property type="molecule type" value="Genomic_DNA"/>
</dbReference>
<proteinExistence type="predicted"/>
<dbReference type="GO" id="GO:0019005">
    <property type="term" value="C:SCF ubiquitin ligase complex"/>
    <property type="evidence" value="ECO:0007669"/>
    <property type="project" value="TreeGrafter"/>
</dbReference>
<evidence type="ECO:0000313" key="2">
    <source>
        <dbReference type="EMBL" id="RVE72418.1"/>
    </source>
</evidence>
<dbReference type="PANTHER" id="PTHR12125:SF11">
    <property type="entry name" value="F-BOX ONLY PROTEIN 2"/>
    <property type="match status" value="1"/>
</dbReference>
<organism evidence="2 3">
    <name type="scientific">Oryzias javanicus</name>
    <name type="common">Javanese ricefish</name>
    <name type="synonym">Aplocheilus javanicus</name>
    <dbReference type="NCBI Taxonomy" id="123683"/>
    <lineage>
        <taxon>Eukaryota</taxon>
        <taxon>Metazoa</taxon>
        <taxon>Chordata</taxon>
        <taxon>Craniata</taxon>
        <taxon>Vertebrata</taxon>
        <taxon>Euteleostomi</taxon>
        <taxon>Actinopterygii</taxon>
        <taxon>Neopterygii</taxon>
        <taxon>Teleostei</taxon>
        <taxon>Neoteleostei</taxon>
        <taxon>Acanthomorphata</taxon>
        <taxon>Ovalentaria</taxon>
        <taxon>Atherinomorphae</taxon>
        <taxon>Beloniformes</taxon>
        <taxon>Adrianichthyidae</taxon>
        <taxon>Oryziinae</taxon>
        <taxon>Oryzias</taxon>
    </lineage>
</organism>
<dbReference type="GO" id="GO:0036503">
    <property type="term" value="P:ERAD pathway"/>
    <property type="evidence" value="ECO:0007669"/>
    <property type="project" value="TreeGrafter"/>
</dbReference>
<dbReference type="OrthoDB" id="1107553at2759"/>
<protein>
    <recommendedName>
        <fullName evidence="1">FBA domain-containing protein</fullName>
    </recommendedName>
</protein>
<dbReference type="GO" id="GO:0031146">
    <property type="term" value="P:SCF-dependent proteasomal ubiquitin-dependent protein catabolic process"/>
    <property type="evidence" value="ECO:0007669"/>
    <property type="project" value="TreeGrafter"/>
</dbReference>
<dbReference type="SUPFAM" id="SSF49785">
    <property type="entry name" value="Galactose-binding domain-like"/>
    <property type="match status" value="2"/>
</dbReference>
<keyword evidence="3" id="KW-1185">Reference proteome</keyword>
<dbReference type="InterPro" id="IPR008979">
    <property type="entry name" value="Galactose-bd-like_sf"/>
</dbReference>
<dbReference type="InterPro" id="IPR039752">
    <property type="entry name" value="F-box_only"/>
</dbReference>
<dbReference type="PROSITE" id="PS51114">
    <property type="entry name" value="FBA"/>
    <property type="match status" value="2"/>
</dbReference>
<dbReference type="Pfam" id="PF04300">
    <property type="entry name" value="FBA"/>
    <property type="match status" value="2"/>
</dbReference>